<reference evidence="2" key="1">
    <citation type="submission" date="2016-11" db="UniProtKB">
        <authorList>
            <consortium name="WormBaseParasite"/>
        </authorList>
    </citation>
    <scope>IDENTIFICATION</scope>
</reference>
<organism evidence="1 2">
    <name type="scientific">Heterorhabditis bacteriophora</name>
    <name type="common">Entomopathogenic nematode worm</name>
    <dbReference type="NCBI Taxonomy" id="37862"/>
    <lineage>
        <taxon>Eukaryota</taxon>
        <taxon>Metazoa</taxon>
        <taxon>Ecdysozoa</taxon>
        <taxon>Nematoda</taxon>
        <taxon>Chromadorea</taxon>
        <taxon>Rhabditida</taxon>
        <taxon>Rhabditina</taxon>
        <taxon>Rhabditomorpha</taxon>
        <taxon>Strongyloidea</taxon>
        <taxon>Heterorhabditidae</taxon>
        <taxon>Heterorhabditis</taxon>
    </lineage>
</organism>
<dbReference type="Proteomes" id="UP000095283">
    <property type="component" value="Unplaced"/>
</dbReference>
<accession>A0A1I7WC74</accession>
<evidence type="ECO:0000313" key="2">
    <source>
        <dbReference type="WBParaSite" id="Hba_02273"/>
    </source>
</evidence>
<evidence type="ECO:0000313" key="1">
    <source>
        <dbReference type="Proteomes" id="UP000095283"/>
    </source>
</evidence>
<dbReference type="AlphaFoldDB" id="A0A1I7WC74"/>
<sequence>MSNCITDFAFHMMDVIQRDYEIETAEDFRSKIVHVRTMMNELVIRTSLNEQAAHRGIFPPGQSATIGVDFMIKTVKVDSDKIKVFNISGYHCLILNKFLKLIYINEEIFRYNSNILFRYNNYKSDPSTGTTSVNLLGKAQTQINACCGRT</sequence>
<dbReference type="WBParaSite" id="Hba_02273">
    <property type="protein sequence ID" value="Hba_02273"/>
    <property type="gene ID" value="Hba_02273"/>
</dbReference>
<proteinExistence type="predicted"/>
<protein>
    <submittedName>
        <fullName evidence="2">DNA-directed RNA polymerase</fullName>
    </submittedName>
</protein>
<keyword evidence="1" id="KW-1185">Reference proteome</keyword>
<name>A0A1I7WC74_HETBA</name>